<reference evidence="1 2" key="1">
    <citation type="submission" date="2020-04" db="EMBL/GenBank/DDBJ databases">
        <title>MicrobeNet Type strains.</title>
        <authorList>
            <person name="Nicholson A.C."/>
        </authorList>
    </citation>
    <scope>NUCLEOTIDE SEQUENCE [LARGE SCALE GENOMIC DNA]</scope>
    <source>
        <strain evidence="1 2">JCM 3332</strain>
    </source>
</reference>
<keyword evidence="2" id="KW-1185">Reference proteome</keyword>
<dbReference type="Proteomes" id="UP000570678">
    <property type="component" value="Unassembled WGS sequence"/>
</dbReference>
<comment type="caution">
    <text evidence="1">The sequence shown here is derived from an EMBL/GenBank/DDBJ whole genome shotgun (WGS) entry which is preliminary data.</text>
</comment>
<gene>
    <name evidence="1" type="ORF">HGA15_05535</name>
</gene>
<organism evidence="1 2">
    <name type="scientific">Nocardia flavorosea</name>
    <dbReference type="NCBI Taxonomy" id="53429"/>
    <lineage>
        <taxon>Bacteria</taxon>
        <taxon>Bacillati</taxon>
        <taxon>Actinomycetota</taxon>
        <taxon>Actinomycetes</taxon>
        <taxon>Mycobacteriales</taxon>
        <taxon>Nocardiaceae</taxon>
        <taxon>Nocardia</taxon>
    </lineage>
</organism>
<dbReference type="AlphaFoldDB" id="A0A846YD13"/>
<sequence>MVTRRLFLDPSALVDVFAGRDHGLDRRNGPDLNAYTIHARIVAGIADLGTITDGGGAASGLIKRNVAEFDAYLLMD</sequence>
<evidence type="ECO:0000313" key="2">
    <source>
        <dbReference type="Proteomes" id="UP000570678"/>
    </source>
</evidence>
<proteinExistence type="predicted"/>
<dbReference type="EMBL" id="JAAXOT010000002">
    <property type="protein sequence ID" value="NKY55634.1"/>
    <property type="molecule type" value="Genomic_DNA"/>
</dbReference>
<accession>A0A846YD13</accession>
<name>A0A846YD13_9NOCA</name>
<protein>
    <submittedName>
        <fullName evidence="1">Uncharacterized protein</fullName>
    </submittedName>
</protein>
<dbReference type="RefSeq" id="WP_062973463.1">
    <property type="nucleotide sequence ID" value="NZ_JAAXOT010000002.1"/>
</dbReference>
<evidence type="ECO:0000313" key="1">
    <source>
        <dbReference type="EMBL" id="NKY55634.1"/>
    </source>
</evidence>